<sequence length="198" mass="21841">MGFSFKPTAISIVTISVLISSKCLWRSQLSCTLPSALPHLAPIWIKAVGNKGSGAFPILNFPWSESFRGRWEDISAEYGRKRECLVTNNKIIPGERTINLNDNWLQLQVRHAGEDTKCMAAFPILSSAIKEAEGRGVDIIGAGFSLLRAHTDIPIHQGDQNGLLRYHLGLNVPKGAEEKAALLLWSPGRYPRDSPPQK</sequence>
<evidence type="ECO:0000256" key="1">
    <source>
        <dbReference type="ARBA" id="ARBA00007730"/>
    </source>
</evidence>
<evidence type="ECO:0000259" key="2">
    <source>
        <dbReference type="Pfam" id="PF05118"/>
    </source>
</evidence>
<protein>
    <recommendedName>
        <fullName evidence="2">Aspartyl/asparaginy/proline hydroxylase domain-containing protein</fullName>
    </recommendedName>
</protein>
<feature type="domain" description="Aspartyl/asparaginy/proline hydroxylase" evidence="2">
    <location>
        <begin position="70"/>
        <end position="176"/>
    </location>
</feature>
<feature type="non-terminal residue" evidence="3">
    <location>
        <position position="1"/>
    </location>
</feature>
<dbReference type="AlphaFoldDB" id="A0A9W7LDH4"/>
<dbReference type="EMBL" id="BRYA01001611">
    <property type="protein sequence ID" value="GMI45657.1"/>
    <property type="molecule type" value="Genomic_DNA"/>
</dbReference>
<gene>
    <name evidence="3" type="ORF">TrCOL_g7814</name>
</gene>
<proteinExistence type="inferred from homology"/>
<reference evidence="4" key="1">
    <citation type="journal article" date="2023" name="Commun. Biol.">
        <title>Genome analysis of Parmales, the sister group of diatoms, reveals the evolutionary specialization of diatoms from phago-mixotrophs to photoautotrophs.</title>
        <authorList>
            <person name="Ban H."/>
            <person name="Sato S."/>
            <person name="Yoshikawa S."/>
            <person name="Yamada K."/>
            <person name="Nakamura Y."/>
            <person name="Ichinomiya M."/>
            <person name="Sato N."/>
            <person name="Blanc-Mathieu R."/>
            <person name="Endo H."/>
            <person name="Kuwata A."/>
            <person name="Ogata H."/>
        </authorList>
    </citation>
    <scope>NUCLEOTIDE SEQUENCE [LARGE SCALE GENOMIC DNA]</scope>
</reference>
<evidence type="ECO:0000313" key="4">
    <source>
        <dbReference type="Proteomes" id="UP001165065"/>
    </source>
</evidence>
<comment type="similarity">
    <text evidence="1">Belongs to the aspartyl/asparaginyl beta-hydroxylase family.</text>
</comment>
<accession>A0A9W7LDH4</accession>
<dbReference type="InterPro" id="IPR027443">
    <property type="entry name" value="IPNS-like_sf"/>
</dbReference>
<name>A0A9W7LDH4_9STRA</name>
<dbReference type="Gene3D" id="2.60.120.330">
    <property type="entry name" value="B-lactam Antibiotic, Isopenicillin N Synthase, Chain"/>
    <property type="match status" value="1"/>
</dbReference>
<keyword evidence="4" id="KW-1185">Reference proteome</keyword>
<dbReference type="OrthoDB" id="10435743at2759"/>
<evidence type="ECO:0000313" key="3">
    <source>
        <dbReference type="EMBL" id="GMI45657.1"/>
    </source>
</evidence>
<comment type="caution">
    <text evidence="3">The sequence shown here is derived from an EMBL/GenBank/DDBJ whole genome shotgun (WGS) entry which is preliminary data.</text>
</comment>
<dbReference type="Proteomes" id="UP001165065">
    <property type="component" value="Unassembled WGS sequence"/>
</dbReference>
<dbReference type="Pfam" id="PF05118">
    <property type="entry name" value="Asp_Arg_Hydrox"/>
    <property type="match status" value="1"/>
</dbReference>
<organism evidence="3 4">
    <name type="scientific">Triparma columacea</name>
    <dbReference type="NCBI Taxonomy" id="722753"/>
    <lineage>
        <taxon>Eukaryota</taxon>
        <taxon>Sar</taxon>
        <taxon>Stramenopiles</taxon>
        <taxon>Ochrophyta</taxon>
        <taxon>Bolidophyceae</taxon>
        <taxon>Parmales</taxon>
        <taxon>Triparmaceae</taxon>
        <taxon>Triparma</taxon>
    </lineage>
</organism>
<dbReference type="InterPro" id="IPR007803">
    <property type="entry name" value="Asp/Arg/Pro-Hydrxlase"/>
</dbReference>